<dbReference type="Gene3D" id="2.60.40.4070">
    <property type="match status" value="1"/>
</dbReference>
<dbReference type="AlphaFoldDB" id="A0A381YFP4"/>
<feature type="domain" description="Secretion system C-terminal sorting" evidence="1">
    <location>
        <begin position="173"/>
        <end position="248"/>
    </location>
</feature>
<evidence type="ECO:0000259" key="1">
    <source>
        <dbReference type="Pfam" id="PF18962"/>
    </source>
</evidence>
<dbReference type="Pfam" id="PF18962">
    <property type="entry name" value="Por_Secre_tail"/>
    <property type="match status" value="1"/>
</dbReference>
<proteinExistence type="predicted"/>
<accession>A0A381YFP4</accession>
<dbReference type="Gene3D" id="3.60.10.10">
    <property type="entry name" value="Endonuclease/exonuclease/phosphatase"/>
    <property type="match status" value="1"/>
</dbReference>
<dbReference type="SUPFAM" id="SSF56219">
    <property type="entry name" value="DNase I-like"/>
    <property type="match status" value="1"/>
</dbReference>
<dbReference type="NCBIfam" id="TIGR04183">
    <property type="entry name" value="Por_Secre_tail"/>
    <property type="match status" value="1"/>
</dbReference>
<dbReference type="EMBL" id="UINC01018106">
    <property type="protein sequence ID" value="SVA75730.1"/>
    <property type="molecule type" value="Genomic_DNA"/>
</dbReference>
<dbReference type="InterPro" id="IPR026444">
    <property type="entry name" value="Secre_tail"/>
</dbReference>
<evidence type="ECO:0000313" key="2">
    <source>
        <dbReference type="EMBL" id="SVA75730.1"/>
    </source>
</evidence>
<protein>
    <recommendedName>
        <fullName evidence="1">Secretion system C-terminal sorting domain-containing protein</fullName>
    </recommendedName>
</protein>
<name>A0A381YFP4_9ZZZZ</name>
<gene>
    <name evidence="2" type="ORF">METZ01_LOCUS128584</name>
</gene>
<dbReference type="InterPro" id="IPR036691">
    <property type="entry name" value="Endo/exonu/phosph_ase_sf"/>
</dbReference>
<organism evidence="2">
    <name type="scientific">marine metagenome</name>
    <dbReference type="NCBI Taxonomy" id="408172"/>
    <lineage>
        <taxon>unclassified sequences</taxon>
        <taxon>metagenomes</taxon>
        <taxon>ecological metagenomes</taxon>
    </lineage>
</organism>
<reference evidence="2" key="1">
    <citation type="submission" date="2018-05" db="EMBL/GenBank/DDBJ databases">
        <authorList>
            <person name="Lanie J.A."/>
            <person name="Ng W.-L."/>
            <person name="Kazmierczak K.M."/>
            <person name="Andrzejewski T.M."/>
            <person name="Davidsen T.M."/>
            <person name="Wayne K.J."/>
            <person name="Tettelin H."/>
            <person name="Glass J.I."/>
            <person name="Rusch D."/>
            <person name="Podicherti R."/>
            <person name="Tsui H.-C.T."/>
            <person name="Winkler M.E."/>
        </authorList>
    </citation>
    <scope>NUCLEOTIDE SEQUENCE</scope>
</reference>
<sequence>EQVDELVQVLREWILYGDGPFELPNNTPIFNVGDLNFVGYQQQISTVTLGDIYDESTYGNDFPLDWDGSSATDLFSRHTHKRMGYTWRNDGSSYNPGKLDYIIYTDSNLSISKHFVLNTLAIPNSTLVEWGLEADDTNEASDHLPRVADFIINDLEVSKETSIAHNFALHEPYPNPFNPRVNIPIYLDRKAYIQLNIYDIHGRYVATLADDVFTSGSTLFYWDGNSYANGIYFVHLQMNKEVQTQKIILLK</sequence>
<feature type="non-terminal residue" evidence="2">
    <location>
        <position position="1"/>
    </location>
</feature>